<dbReference type="RefSeq" id="WP_222199788.1">
    <property type="nucleotide sequence ID" value="NZ_JAIMFO010000007.1"/>
</dbReference>
<comment type="similarity">
    <text evidence="2 9">Belongs to the RecN family.</text>
</comment>
<proteinExistence type="inferred from homology"/>
<comment type="caution">
    <text evidence="12">The sequence shown here is derived from an EMBL/GenBank/DDBJ whole genome shotgun (WGS) entry which is preliminary data.</text>
</comment>
<keyword evidence="6" id="KW-0067">ATP-binding</keyword>
<keyword evidence="13" id="KW-1185">Reference proteome</keyword>
<dbReference type="PANTHER" id="PTHR11059:SF0">
    <property type="entry name" value="DNA REPAIR PROTEIN RECN"/>
    <property type="match status" value="1"/>
</dbReference>
<evidence type="ECO:0000256" key="7">
    <source>
        <dbReference type="ARBA" id="ARBA00023204"/>
    </source>
</evidence>
<reference evidence="12 13" key="1">
    <citation type="submission" date="2021-08" db="EMBL/GenBank/DDBJ databases">
        <title>Collinsella faecalis sp. nov. isolated from swine faeces.</title>
        <authorList>
            <person name="Oh B.S."/>
            <person name="Lee J.H."/>
        </authorList>
    </citation>
    <scope>NUCLEOTIDE SEQUENCE [LARGE SCALE GENOMIC DNA]</scope>
    <source>
        <strain evidence="12 13">AGMB00827</strain>
    </source>
</reference>
<evidence type="ECO:0000256" key="3">
    <source>
        <dbReference type="ARBA" id="ARBA00021315"/>
    </source>
</evidence>
<evidence type="ECO:0000256" key="8">
    <source>
        <dbReference type="ARBA" id="ARBA00033408"/>
    </source>
</evidence>
<dbReference type="EMBL" id="JAIMFO010000007">
    <property type="protein sequence ID" value="MBY4798084.1"/>
    <property type="molecule type" value="Genomic_DNA"/>
</dbReference>
<keyword evidence="4" id="KW-0547">Nucleotide-binding</keyword>
<keyword evidence="7 9" id="KW-0234">DNA repair</keyword>
<dbReference type="SUPFAM" id="SSF52540">
    <property type="entry name" value="P-loop containing nucleoside triphosphate hydrolases"/>
    <property type="match status" value="1"/>
</dbReference>
<organism evidence="12 13">
    <name type="scientific">Collinsella ureilytica</name>
    <dbReference type="NCBI Taxonomy" id="2869515"/>
    <lineage>
        <taxon>Bacteria</taxon>
        <taxon>Bacillati</taxon>
        <taxon>Actinomycetota</taxon>
        <taxon>Coriobacteriia</taxon>
        <taxon>Coriobacteriales</taxon>
        <taxon>Coriobacteriaceae</taxon>
        <taxon>Collinsella</taxon>
    </lineage>
</organism>
<dbReference type="InterPro" id="IPR004604">
    <property type="entry name" value="DNA_recomb/repair_RecN"/>
</dbReference>
<evidence type="ECO:0000256" key="1">
    <source>
        <dbReference type="ARBA" id="ARBA00003618"/>
    </source>
</evidence>
<protein>
    <recommendedName>
        <fullName evidence="3 9">DNA repair protein RecN</fullName>
    </recommendedName>
    <alternativeName>
        <fullName evidence="8 9">Recombination protein N</fullName>
    </alternativeName>
</protein>
<dbReference type="PANTHER" id="PTHR11059">
    <property type="entry name" value="DNA REPAIR PROTEIN RECN"/>
    <property type="match status" value="1"/>
</dbReference>
<feature type="domain" description="RecF/RecN/SMC N-terminal" evidence="11">
    <location>
        <begin position="2"/>
        <end position="494"/>
    </location>
</feature>
<evidence type="ECO:0000256" key="6">
    <source>
        <dbReference type="ARBA" id="ARBA00022840"/>
    </source>
</evidence>
<evidence type="ECO:0000256" key="2">
    <source>
        <dbReference type="ARBA" id="ARBA00009441"/>
    </source>
</evidence>
<evidence type="ECO:0000256" key="9">
    <source>
        <dbReference type="PIRNR" id="PIRNR003128"/>
    </source>
</evidence>
<evidence type="ECO:0000313" key="13">
    <source>
        <dbReference type="Proteomes" id="UP000700908"/>
    </source>
</evidence>
<evidence type="ECO:0000256" key="4">
    <source>
        <dbReference type="ARBA" id="ARBA00022741"/>
    </source>
</evidence>
<evidence type="ECO:0000256" key="10">
    <source>
        <dbReference type="SAM" id="Coils"/>
    </source>
</evidence>
<accession>A0ABS7ML41</accession>
<dbReference type="Gene3D" id="3.40.50.300">
    <property type="entry name" value="P-loop containing nucleotide triphosphate hydrolases"/>
    <property type="match status" value="2"/>
</dbReference>
<dbReference type="InterPro" id="IPR003395">
    <property type="entry name" value="RecF/RecN/SMC_N"/>
</dbReference>
<dbReference type="Pfam" id="PF02463">
    <property type="entry name" value="SMC_N"/>
    <property type="match status" value="1"/>
</dbReference>
<dbReference type="NCBIfam" id="TIGR00634">
    <property type="entry name" value="recN"/>
    <property type="match status" value="1"/>
</dbReference>
<sequence>MIDEISVANLALIKEAHLNLEPGLTVLTGETGAGKSALLSALKLLMGERGDASQVRDGSDEAQVQGRFFIGSDDLDGITVSRRIGTDGRSRVRINGELAGVRELASLMEPVIDLCGQHEHQRLLDPTNHLYMVDMWGHSVISERLRRYQEAFAHAKEAAAELCRIESASRAQGERVDQARFVLDRIQEVEPKPGELEQLEEMLPVAEHAQALATTANDAYGKLSGEDGALDALHEALSELERMTSVDARLTEMVDTLSEAAISLEDGASDLRRYRDEIDFDPARLAQLQERHAALRGLMRAFGPSMDDVFAAQTASEELISLVDAGEERVRAAQDEAKAAEAELVDAARELKAARDRIAPRFCREVMAQMALLEMGGAELVWQSRELERAAWQESGSCACEFLYRSAPGLVPRPLRRIASGGELSRMLLAAKVVLGSADATETLVFDEVDAGVGGSAARALAALLERLSKTHQVIVVTHVAAVAAVADCHYVVRRTGTDEPRTELVLVKGNERVRELARMLSGDDSEVSLAHARELMAEHGR</sequence>
<evidence type="ECO:0000259" key="11">
    <source>
        <dbReference type="Pfam" id="PF02463"/>
    </source>
</evidence>
<dbReference type="InterPro" id="IPR027417">
    <property type="entry name" value="P-loop_NTPase"/>
</dbReference>
<dbReference type="Proteomes" id="UP000700908">
    <property type="component" value="Unassembled WGS sequence"/>
</dbReference>
<evidence type="ECO:0000313" key="12">
    <source>
        <dbReference type="EMBL" id="MBY4798084.1"/>
    </source>
</evidence>
<dbReference type="PIRSF" id="PIRSF003128">
    <property type="entry name" value="RecN"/>
    <property type="match status" value="1"/>
</dbReference>
<name>A0ABS7ML41_9ACTN</name>
<gene>
    <name evidence="12" type="primary">recN</name>
    <name evidence="12" type="ORF">K6V98_06970</name>
</gene>
<evidence type="ECO:0000256" key="5">
    <source>
        <dbReference type="ARBA" id="ARBA00022763"/>
    </source>
</evidence>
<keyword evidence="10" id="KW-0175">Coiled coil</keyword>
<feature type="coiled-coil region" evidence="10">
    <location>
        <begin position="323"/>
        <end position="357"/>
    </location>
</feature>
<comment type="function">
    <text evidence="1 9">May be involved in recombinational repair of damaged DNA.</text>
</comment>
<keyword evidence="5 9" id="KW-0227">DNA damage</keyword>